<evidence type="ECO:0000259" key="3">
    <source>
        <dbReference type="Pfam" id="PF13458"/>
    </source>
</evidence>
<dbReference type="InterPro" id="IPR028082">
    <property type="entry name" value="Peripla_BP_I"/>
</dbReference>
<sequence length="388" mass="40171">MRLPRLATASVVASTLLVAGLAGCTSDDEASGGGGGTIVIGADLDNSSTVDIAYGRALQLRIEQLNASGRLGKKKLVLRTQDNKSDSTTSIRNISTFANDPSVAAVVTGSCDKCVVDAVKTINDKKLPTIALAASDEVTQPIADRQFVFKLGPNSADSAAAMVAELRRVKVKNVGIIFSDDYYGNGAQKAVAAELSKAKIALLSSHDVKPTATDISQAVGTITDTEPGALLVLTGPDQAALAAESARSAGFKGHVYFDAAAASDMFIPSAAAAATNNATMVFTQILAIDDVIATTPAKASRKQWFRDYISRYGSYSGVASFAADAADLIGAAVARVGGNREQIRAILETSQTDGISGPIRLTPANHSGLMPQALTLLVARAGRWRLAS</sequence>
<keyword evidence="5" id="KW-1185">Reference proteome</keyword>
<comment type="similarity">
    <text evidence="1">Belongs to the leucine-binding protein family.</text>
</comment>
<comment type="caution">
    <text evidence="4">The sequence shown here is derived from an EMBL/GenBank/DDBJ whole genome shotgun (WGS) entry which is preliminary data.</text>
</comment>
<keyword evidence="2" id="KW-0732">Signal</keyword>
<dbReference type="Proteomes" id="UP001602245">
    <property type="component" value="Unassembled WGS sequence"/>
</dbReference>
<dbReference type="PANTHER" id="PTHR30483">
    <property type="entry name" value="LEUCINE-SPECIFIC-BINDING PROTEIN"/>
    <property type="match status" value="1"/>
</dbReference>
<dbReference type="PROSITE" id="PS51257">
    <property type="entry name" value="PROKAR_LIPOPROTEIN"/>
    <property type="match status" value="1"/>
</dbReference>
<dbReference type="Gene3D" id="3.40.50.2300">
    <property type="match status" value="2"/>
</dbReference>
<dbReference type="EMBL" id="JBIAZU010000003">
    <property type="protein sequence ID" value="MFF5291640.1"/>
    <property type="molecule type" value="Genomic_DNA"/>
</dbReference>
<dbReference type="SUPFAM" id="SSF53822">
    <property type="entry name" value="Periplasmic binding protein-like I"/>
    <property type="match status" value="1"/>
</dbReference>
<dbReference type="Pfam" id="PF13458">
    <property type="entry name" value="Peripla_BP_6"/>
    <property type="match status" value="1"/>
</dbReference>
<evidence type="ECO:0000256" key="1">
    <source>
        <dbReference type="ARBA" id="ARBA00010062"/>
    </source>
</evidence>
<dbReference type="RefSeq" id="WP_026206142.1">
    <property type="nucleotide sequence ID" value="NZ_JBIAZU010000003.1"/>
</dbReference>
<gene>
    <name evidence="4" type="ORF">ACFY35_19525</name>
</gene>
<protein>
    <submittedName>
        <fullName evidence="4">ABC transporter substrate-binding protein</fullName>
    </submittedName>
</protein>
<dbReference type="InterPro" id="IPR051010">
    <property type="entry name" value="BCAA_transport"/>
</dbReference>
<organism evidence="4 5">
    <name type="scientific">Paractinoplanes globisporus</name>
    <dbReference type="NCBI Taxonomy" id="113565"/>
    <lineage>
        <taxon>Bacteria</taxon>
        <taxon>Bacillati</taxon>
        <taxon>Actinomycetota</taxon>
        <taxon>Actinomycetes</taxon>
        <taxon>Micromonosporales</taxon>
        <taxon>Micromonosporaceae</taxon>
        <taxon>Paractinoplanes</taxon>
    </lineage>
</organism>
<evidence type="ECO:0000256" key="2">
    <source>
        <dbReference type="ARBA" id="ARBA00022729"/>
    </source>
</evidence>
<dbReference type="PANTHER" id="PTHR30483:SF38">
    <property type="entry name" value="BLR7848 PROTEIN"/>
    <property type="match status" value="1"/>
</dbReference>
<name>A0ABW6WGH8_9ACTN</name>
<evidence type="ECO:0000313" key="4">
    <source>
        <dbReference type="EMBL" id="MFF5291640.1"/>
    </source>
</evidence>
<feature type="domain" description="Leucine-binding protein" evidence="3">
    <location>
        <begin position="49"/>
        <end position="371"/>
    </location>
</feature>
<dbReference type="InterPro" id="IPR028081">
    <property type="entry name" value="Leu-bd"/>
</dbReference>
<proteinExistence type="inferred from homology"/>
<accession>A0ABW6WGH8</accession>
<evidence type="ECO:0000313" key="5">
    <source>
        <dbReference type="Proteomes" id="UP001602245"/>
    </source>
</evidence>
<reference evidence="4 5" key="1">
    <citation type="submission" date="2024-10" db="EMBL/GenBank/DDBJ databases">
        <title>The Natural Products Discovery Center: Release of the First 8490 Sequenced Strains for Exploring Actinobacteria Biosynthetic Diversity.</title>
        <authorList>
            <person name="Kalkreuter E."/>
            <person name="Kautsar S.A."/>
            <person name="Yang D."/>
            <person name="Bader C.D."/>
            <person name="Teijaro C.N."/>
            <person name="Fluegel L."/>
            <person name="Davis C.M."/>
            <person name="Simpson J.R."/>
            <person name="Lauterbach L."/>
            <person name="Steele A.D."/>
            <person name="Gui C."/>
            <person name="Meng S."/>
            <person name="Li G."/>
            <person name="Viehrig K."/>
            <person name="Ye F."/>
            <person name="Su P."/>
            <person name="Kiefer A.F."/>
            <person name="Nichols A."/>
            <person name="Cepeda A.J."/>
            <person name="Yan W."/>
            <person name="Fan B."/>
            <person name="Jiang Y."/>
            <person name="Adhikari A."/>
            <person name="Zheng C.-J."/>
            <person name="Schuster L."/>
            <person name="Cowan T.M."/>
            <person name="Smanski M.J."/>
            <person name="Chevrette M.G."/>
            <person name="De Carvalho L.P.S."/>
            <person name="Shen B."/>
        </authorList>
    </citation>
    <scope>NUCLEOTIDE SEQUENCE [LARGE SCALE GENOMIC DNA]</scope>
    <source>
        <strain evidence="4 5">NPDC000087</strain>
    </source>
</reference>